<comment type="similarity">
    <text evidence="1">Belongs to the YggT family.</text>
</comment>
<gene>
    <name evidence="3" type="ORF">SAMN05421733_104145</name>
</gene>
<name>A0A1G6HAI8_9GAMM</name>
<proteinExistence type="inferred from homology"/>
<sequence length="199" mass="22214">MGAGSALIFSVVVNAAILLVFFRFLTQLAMVSPYNPVVLATLKSTRFVDMFSRIFPTLAKGRINIAAIVLLLILFLFKVWGYSNFGKGIEIFDEKYVNLGSSVVGLLLGTFMAVTESVILFCRYLIFATIILSWVVMFTQSRSPYIEVIQELAEPLLAPFRKILPNMGMIDLSPIVAFLALKLIEMIMREISIVLLATF</sequence>
<keyword evidence="2" id="KW-1133">Transmembrane helix</keyword>
<protein>
    <submittedName>
        <fullName evidence="3">YggT family protein</fullName>
    </submittedName>
</protein>
<feature type="transmembrane region" description="Helical" evidence="2">
    <location>
        <begin position="121"/>
        <end position="143"/>
    </location>
</feature>
<evidence type="ECO:0000256" key="1">
    <source>
        <dbReference type="ARBA" id="ARBA00010894"/>
    </source>
</evidence>
<feature type="transmembrane region" description="Helical" evidence="2">
    <location>
        <begin position="6"/>
        <end position="25"/>
    </location>
</feature>
<keyword evidence="4" id="KW-1185">Reference proteome</keyword>
<dbReference type="PANTHER" id="PTHR33219">
    <property type="entry name" value="YLMG HOMOLOG PROTEIN 2, CHLOROPLASTIC"/>
    <property type="match status" value="1"/>
</dbReference>
<feature type="transmembrane region" description="Helical" evidence="2">
    <location>
        <begin position="95"/>
        <end position="114"/>
    </location>
</feature>
<dbReference type="PANTHER" id="PTHR33219:SF14">
    <property type="entry name" value="PROTEIN COFACTOR ASSEMBLY OF COMPLEX C SUBUNIT B CCB3, CHLOROPLASTIC-RELATED"/>
    <property type="match status" value="1"/>
</dbReference>
<organism evidence="3 4">
    <name type="scientific">Acinetobacter boissieri</name>
    <dbReference type="NCBI Taxonomy" id="1219383"/>
    <lineage>
        <taxon>Bacteria</taxon>
        <taxon>Pseudomonadati</taxon>
        <taxon>Pseudomonadota</taxon>
        <taxon>Gammaproteobacteria</taxon>
        <taxon>Moraxellales</taxon>
        <taxon>Moraxellaceae</taxon>
        <taxon>Acinetobacter</taxon>
    </lineage>
</organism>
<accession>A0A1G6HAI8</accession>
<dbReference type="STRING" id="1219383.SAMN05421733_104145"/>
<evidence type="ECO:0000256" key="2">
    <source>
        <dbReference type="SAM" id="Phobius"/>
    </source>
</evidence>
<dbReference type="GO" id="GO:0016020">
    <property type="term" value="C:membrane"/>
    <property type="evidence" value="ECO:0007669"/>
    <property type="project" value="InterPro"/>
</dbReference>
<dbReference type="AlphaFoldDB" id="A0A1G6HAI8"/>
<dbReference type="OrthoDB" id="9806665at2"/>
<evidence type="ECO:0000313" key="4">
    <source>
        <dbReference type="Proteomes" id="UP000242501"/>
    </source>
</evidence>
<reference evidence="4" key="1">
    <citation type="submission" date="2016-09" db="EMBL/GenBank/DDBJ databases">
        <authorList>
            <person name="Varghese N."/>
            <person name="Submissions S."/>
        </authorList>
    </citation>
    <scope>NUCLEOTIDE SEQUENCE [LARGE SCALE GENOMIC DNA]</scope>
    <source>
        <strain evidence="4">ANC 4422</strain>
    </source>
</reference>
<keyword evidence="2" id="KW-0812">Transmembrane</keyword>
<dbReference type="EMBL" id="FMYL01000004">
    <property type="protein sequence ID" value="SDB90446.1"/>
    <property type="molecule type" value="Genomic_DNA"/>
</dbReference>
<evidence type="ECO:0000313" key="3">
    <source>
        <dbReference type="EMBL" id="SDB90446.1"/>
    </source>
</evidence>
<keyword evidence="2" id="KW-0472">Membrane</keyword>
<dbReference type="Proteomes" id="UP000242501">
    <property type="component" value="Unassembled WGS sequence"/>
</dbReference>
<dbReference type="RefSeq" id="WP_092747517.1">
    <property type="nucleotide sequence ID" value="NZ_FMYL01000004.1"/>
</dbReference>
<dbReference type="InterPro" id="IPR003425">
    <property type="entry name" value="CCB3/YggT"/>
</dbReference>
<dbReference type="Pfam" id="PF02325">
    <property type="entry name" value="CCB3_YggT"/>
    <property type="match status" value="1"/>
</dbReference>
<feature type="transmembrane region" description="Helical" evidence="2">
    <location>
        <begin position="63"/>
        <end position="83"/>
    </location>
</feature>